<dbReference type="EnsemblPlants" id="Pp3c3_31785V3.1">
    <property type="protein sequence ID" value="PAC:32941064.CDS.1"/>
    <property type="gene ID" value="Pp3c3_31785"/>
</dbReference>
<dbReference type="InParanoid" id="A0A2K1KWT8"/>
<evidence type="ECO:0000313" key="1">
    <source>
        <dbReference type="EMBL" id="PNR58243.1"/>
    </source>
</evidence>
<sequence>MPFTGHLRPKSTLRFLSRRFFPPAHTCYSSVAGTGRTRNREAGCGNSKPRTASSEPRICFVTLHTSEGMKWVQATIKTRILPS</sequence>
<name>A0A2K1KWT8_PHYPA</name>
<evidence type="ECO:0000313" key="3">
    <source>
        <dbReference type="Proteomes" id="UP000006727"/>
    </source>
</evidence>
<organism evidence="1">
    <name type="scientific">Physcomitrium patens</name>
    <name type="common">Spreading-leaved earth moss</name>
    <name type="synonym">Physcomitrella patens</name>
    <dbReference type="NCBI Taxonomy" id="3218"/>
    <lineage>
        <taxon>Eukaryota</taxon>
        <taxon>Viridiplantae</taxon>
        <taxon>Streptophyta</taxon>
        <taxon>Embryophyta</taxon>
        <taxon>Bryophyta</taxon>
        <taxon>Bryophytina</taxon>
        <taxon>Bryopsida</taxon>
        <taxon>Funariidae</taxon>
        <taxon>Funariales</taxon>
        <taxon>Funariaceae</taxon>
        <taxon>Physcomitrium</taxon>
    </lineage>
</organism>
<accession>A0A2K1KWT8</accession>
<reference evidence="1 3" key="1">
    <citation type="journal article" date="2008" name="Science">
        <title>The Physcomitrella genome reveals evolutionary insights into the conquest of land by plants.</title>
        <authorList>
            <person name="Rensing S."/>
            <person name="Lang D."/>
            <person name="Zimmer A."/>
            <person name="Terry A."/>
            <person name="Salamov A."/>
            <person name="Shapiro H."/>
            <person name="Nishiyama T."/>
            <person name="Perroud P.-F."/>
            <person name="Lindquist E."/>
            <person name="Kamisugi Y."/>
            <person name="Tanahashi T."/>
            <person name="Sakakibara K."/>
            <person name="Fujita T."/>
            <person name="Oishi K."/>
            <person name="Shin-I T."/>
            <person name="Kuroki Y."/>
            <person name="Toyoda A."/>
            <person name="Suzuki Y."/>
            <person name="Hashimoto A."/>
            <person name="Yamaguchi K."/>
            <person name="Sugano A."/>
            <person name="Kohara Y."/>
            <person name="Fujiyama A."/>
            <person name="Anterola A."/>
            <person name="Aoki S."/>
            <person name="Ashton N."/>
            <person name="Barbazuk W.B."/>
            <person name="Barker E."/>
            <person name="Bennetzen J."/>
            <person name="Bezanilla M."/>
            <person name="Blankenship R."/>
            <person name="Cho S.H."/>
            <person name="Dutcher S."/>
            <person name="Estelle M."/>
            <person name="Fawcett J.A."/>
            <person name="Gundlach H."/>
            <person name="Hanada K."/>
            <person name="Heyl A."/>
            <person name="Hicks K.A."/>
            <person name="Hugh J."/>
            <person name="Lohr M."/>
            <person name="Mayer K."/>
            <person name="Melkozernov A."/>
            <person name="Murata T."/>
            <person name="Nelson D."/>
            <person name="Pils B."/>
            <person name="Prigge M."/>
            <person name="Reiss B."/>
            <person name="Renner T."/>
            <person name="Rombauts S."/>
            <person name="Rushton P."/>
            <person name="Sanderfoot A."/>
            <person name="Schween G."/>
            <person name="Shiu S.-H."/>
            <person name="Stueber K."/>
            <person name="Theodoulou F.L."/>
            <person name="Tu H."/>
            <person name="Van de Peer Y."/>
            <person name="Verrier P.J."/>
            <person name="Waters E."/>
            <person name="Wood A."/>
            <person name="Yang L."/>
            <person name="Cove D."/>
            <person name="Cuming A."/>
            <person name="Hasebe M."/>
            <person name="Lucas S."/>
            <person name="Mishler D.B."/>
            <person name="Reski R."/>
            <person name="Grigoriev I."/>
            <person name="Quatrano R.S."/>
            <person name="Boore J.L."/>
        </authorList>
    </citation>
    <scope>NUCLEOTIDE SEQUENCE [LARGE SCALE GENOMIC DNA]</scope>
    <source>
        <strain evidence="2 3">cv. Gransden 2004</strain>
    </source>
</reference>
<reference evidence="1 3" key="2">
    <citation type="journal article" date="2018" name="Plant J.">
        <title>The Physcomitrella patens chromosome-scale assembly reveals moss genome structure and evolution.</title>
        <authorList>
            <person name="Lang D."/>
            <person name="Ullrich K.K."/>
            <person name="Murat F."/>
            <person name="Fuchs J."/>
            <person name="Jenkins J."/>
            <person name="Haas F.B."/>
            <person name="Piednoel M."/>
            <person name="Gundlach H."/>
            <person name="Van Bel M."/>
            <person name="Meyberg R."/>
            <person name="Vives C."/>
            <person name="Morata J."/>
            <person name="Symeonidi A."/>
            <person name="Hiss M."/>
            <person name="Muchero W."/>
            <person name="Kamisugi Y."/>
            <person name="Saleh O."/>
            <person name="Blanc G."/>
            <person name="Decker E.L."/>
            <person name="van Gessel N."/>
            <person name="Grimwood J."/>
            <person name="Hayes R.D."/>
            <person name="Graham S.W."/>
            <person name="Gunter L.E."/>
            <person name="McDaniel S.F."/>
            <person name="Hoernstein S.N.W."/>
            <person name="Larsson A."/>
            <person name="Li F.W."/>
            <person name="Perroud P.F."/>
            <person name="Phillips J."/>
            <person name="Ranjan P."/>
            <person name="Rokshar D.S."/>
            <person name="Rothfels C.J."/>
            <person name="Schneider L."/>
            <person name="Shu S."/>
            <person name="Stevenson D.W."/>
            <person name="Thummler F."/>
            <person name="Tillich M."/>
            <person name="Villarreal Aguilar J.C."/>
            <person name="Widiez T."/>
            <person name="Wong G.K."/>
            <person name="Wymore A."/>
            <person name="Zhang Y."/>
            <person name="Zimmer A.D."/>
            <person name="Quatrano R.S."/>
            <person name="Mayer K.F.X."/>
            <person name="Goodstein D."/>
            <person name="Casacuberta J.M."/>
            <person name="Vandepoele K."/>
            <person name="Reski R."/>
            <person name="Cuming A.C."/>
            <person name="Tuskan G.A."/>
            <person name="Maumus F."/>
            <person name="Salse J."/>
            <person name="Schmutz J."/>
            <person name="Rensing S.A."/>
        </authorList>
    </citation>
    <scope>NUCLEOTIDE SEQUENCE [LARGE SCALE GENOMIC DNA]</scope>
    <source>
        <strain evidence="2 3">cv. Gransden 2004</strain>
    </source>
</reference>
<dbReference type="EMBL" id="ABEU02000003">
    <property type="protein sequence ID" value="PNR58243.1"/>
    <property type="molecule type" value="Genomic_DNA"/>
</dbReference>
<protein>
    <submittedName>
        <fullName evidence="1 2">Uncharacterized protein</fullName>
    </submittedName>
</protein>
<reference evidence="2" key="3">
    <citation type="submission" date="2020-12" db="UniProtKB">
        <authorList>
            <consortium name="EnsemblPlants"/>
        </authorList>
    </citation>
    <scope>IDENTIFICATION</scope>
</reference>
<dbReference type="Proteomes" id="UP000006727">
    <property type="component" value="Chromosome 3"/>
</dbReference>
<gene>
    <name evidence="1" type="ORF">PHYPA_005238</name>
</gene>
<keyword evidence="3" id="KW-1185">Reference proteome</keyword>
<dbReference type="Gramene" id="Pp3c3_31785V3.1">
    <property type="protein sequence ID" value="PAC:32941064.CDS.1"/>
    <property type="gene ID" value="Pp3c3_31785"/>
</dbReference>
<evidence type="ECO:0000313" key="2">
    <source>
        <dbReference type="EnsemblPlants" id="PAC:32941064.CDS.1"/>
    </source>
</evidence>
<proteinExistence type="predicted"/>
<dbReference type="AlphaFoldDB" id="A0A2K1KWT8"/>